<accession>A0A0B2AHF2</accession>
<reference evidence="2 3" key="1">
    <citation type="submission" date="2014-09" db="EMBL/GenBank/DDBJ databases">
        <title>Genome sequence of Sinomonas sp. MUSC 117.</title>
        <authorList>
            <person name="Lee L.-H."/>
        </authorList>
    </citation>
    <scope>NUCLEOTIDE SEQUENCE [LARGE SCALE GENOMIC DNA]</scope>
    <source>
        <strain evidence="2 3">MUSC 117</strain>
    </source>
</reference>
<sequence length="98" mass="11052">MTEIDQQAALTVDQVELTHEAIVVLRSLFETYPVCPMTHELVEAQLEELEGEIERMDASSSRVSERLFKIEQQVIDGDIDVLASIVSAVIEQHLMALR</sequence>
<name>A0A0B2AHF2_9MICC</name>
<protein>
    <submittedName>
        <fullName evidence="2">Uncharacterized protein</fullName>
    </submittedName>
</protein>
<evidence type="ECO:0000313" key="2">
    <source>
        <dbReference type="EMBL" id="KHL02952.1"/>
    </source>
</evidence>
<proteinExistence type="predicted"/>
<comment type="caution">
    <text evidence="2">The sequence shown here is derived from an EMBL/GenBank/DDBJ whole genome shotgun (WGS) entry which is preliminary data.</text>
</comment>
<feature type="coiled-coil region" evidence="1">
    <location>
        <begin position="39"/>
        <end position="66"/>
    </location>
</feature>
<organism evidence="2 3">
    <name type="scientific">Sinomonas humi</name>
    <dbReference type="NCBI Taxonomy" id="1338436"/>
    <lineage>
        <taxon>Bacteria</taxon>
        <taxon>Bacillati</taxon>
        <taxon>Actinomycetota</taxon>
        <taxon>Actinomycetes</taxon>
        <taxon>Micrococcales</taxon>
        <taxon>Micrococcaceae</taxon>
        <taxon>Sinomonas</taxon>
    </lineage>
</organism>
<dbReference type="RefSeq" id="WP_043123594.1">
    <property type="nucleotide sequence ID" value="NZ_JTDL01000109.1"/>
</dbReference>
<dbReference type="STRING" id="1338436.LK10_11235"/>
<keyword evidence="1" id="KW-0175">Coiled coil</keyword>
<keyword evidence="3" id="KW-1185">Reference proteome</keyword>
<evidence type="ECO:0000256" key="1">
    <source>
        <dbReference type="SAM" id="Coils"/>
    </source>
</evidence>
<evidence type="ECO:0000313" key="3">
    <source>
        <dbReference type="Proteomes" id="UP000030982"/>
    </source>
</evidence>
<dbReference type="EMBL" id="JTDL01000109">
    <property type="protein sequence ID" value="KHL02952.1"/>
    <property type="molecule type" value="Genomic_DNA"/>
</dbReference>
<gene>
    <name evidence="2" type="ORF">LK10_11235</name>
</gene>
<dbReference type="AlphaFoldDB" id="A0A0B2AHF2"/>
<dbReference type="Proteomes" id="UP000030982">
    <property type="component" value="Unassembled WGS sequence"/>
</dbReference>